<dbReference type="RefSeq" id="WP_219293817.1">
    <property type="nucleotide sequence ID" value="NZ_RPHB01000012.1"/>
</dbReference>
<organism evidence="2 3">
    <name type="scientific">Arthrospiribacter ruber</name>
    <dbReference type="NCBI Taxonomy" id="2487934"/>
    <lineage>
        <taxon>Bacteria</taxon>
        <taxon>Pseudomonadati</taxon>
        <taxon>Bacteroidota</taxon>
        <taxon>Cytophagia</taxon>
        <taxon>Cytophagales</taxon>
        <taxon>Cyclobacteriaceae</taxon>
        <taxon>Arthrospiribacter</taxon>
    </lineage>
</organism>
<feature type="domain" description="Xylose isomerase-like TIM barrel" evidence="1">
    <location>
        <begin position="139"/>
        <end position="335"/>
    </location>
</feature>
<comment type="caution">
    <text evidence="2">The sequence shown here is derived from an EMBL/GenBank/DDBJ whole genome shotgun (WGS) entry which is preliminary data.</text>
</comment>
<dbReference type="InterPro" id="IPR013022">
    <property type="entry name" value="Xyl_isomerase-like_TIM-brl"/>
</dbReference>
<accession>A0A951MFD6</accession>
<name>A0A951MFD6_9BACT</name>
<dbReference type="AlphaFoldDB" id="A0A951MFD6"/>
<dbReference type="PANTHER" id="PTHR12110">
    <property type="entry name" value="HYDROXYPYRUVATE ISOMERASE"/>
    <property type="match status" value="1"/>
</dbReference>
<proteinExistence type="predicted"/>
<dbReference type="GO" id="GO:0016853">
    <property type="term" value="F:isomerase activity"/>
    <property type="evidence" value="ECO:0007669"/>
    <property type="project" value="UniProtKB-KW"/>
</dbReference>
<dbReference type="PANTHER" id="PTHR12110:SF21">
    <property type="entry name" value="XYLOSE ISOMERASE-LIKE TIM BARREL DOMAIN-CONTAINING PROTEIN"/>
    <property type="match status" value="1"/>
</dbReference>
<keyword evidence="2" id="KW-0413">Isomerase</keyword>
<gene>
    <name evidence="2" type="ORF">EGN73_20470</name>
</gene>
<evidence type="ECO:0000259" key="1">
    <source>
        <dbReference type="Pfam" id="PF01261"/>
    </source>
</evidence>
<protein>
    <submittedName>
        <fullName evidence="2">Sugar phosphate isomerase/epimerase</fullName>
    </submittedName>
</protein>
<dbReference type="Pfam" id="PF01261">
    <property type="entry name" value="AP_endonuc_2"/>
    <property type="match status" value="1"/>
</dbReference>
<sequence length="343" mass="38418">MNNRREFLIKSALGVGGLITVPSWLQGPPAIIKTYNKPNSNINGVKIGCITYSFRSMPDQSLEANIQYIKDAGISAVEMMGEPVEYFAGMPAPTFDRRRGFQLGWKQRSGESLTADEQAEWKELREQMDAYGQVVANWRANVDLKKFEQAKRMFKDAGIEIYAFKPNAFGANNSDAEVTYGMKAAKILGASHVTLEHPSDDAQTLRLGKLADANKMKVGYHGHEQQTFTFWDKAIEQSKGNGLNFDIGHYIAAGHTDAMDLIAKQNNRIWSTHIKDRQKPENGKGNLPWGQGDTPLKEALTTIRDNKYKFPATIELEYDVPQGSDAVKEVQKCLEYCRMALSK</sequence>
<dbReference type="EMBL" id="RPHB01000012">
    <property type="protein sequence ID" value="MBW3470169.1"/>
    <property type="molecule type" value="Genomic_DNA"/>
</dbReference>
<keyword evidence="3" id="KW-1185">Reference proteome</keyword>
<dbReference type="InterPro" id="IPR050312">
    <property type="entry name" value="IolE/XylAMocC-like"/>
</dbReference>
<dbReference type="Proteomes" id="UP000727490">
    <property type="component" value="Unassembled WGS sequence"/>
</dbReference>
<reference evidence="2 3" key="1">
    <citation type="journal article" date="2020" name="Syst. Appl. Microbiol.">
        <title>Arthrospiribacter ruber gen. nov., sp. nov., a novel bacterium isolated from Arthrospira cultures.</title>
        <authorList>
            <person name="Waleron M."/>
            <person name="Misztak A."/>
            <person name="Waleron M.M."/>
            <person name="Furmaniak M."/>
            <person name="Mrozik A."/>
            <person name="Waleron K."/>
        </authorList>
    </citation>
    <scope>NUCLEOTIDE SEQUENCE [LARGE SCALE GENOMIC DNA]</scope>
    <source>
        <strain evidence="2 3">DPMB0001</strain>
    </source>
</reference>
<evidence type="ECO:0000313" key="3">
    <source>
        <dbReference type="Proteomes" id="UP000727490"/>
    </source>
</evidence>
<evidence type="ECO:0000313" key="2">
    <source>
        <dbReference type="EMBL" id="MBW3470169.1"/>
    </source>
</evidence>